<dbReference type="AlphaFoldDB" id="A0A803PLP9"/>
<reference evidence="2" key="2">
    <citation type="submission" date="2021-03" db="UniProtKB">
        <authorList>
            <consortium name="EnsemblPlants"/>
        </authorList>
    </citation>
    <scope>IDENTIFICATION</scope>
</reference>
<evidence type="ECO:0000313" key="3">
    <source>
        <dbReference type="Proteomes" id="UP000596661"/>
    </source>
</evidence>
<proteinExistence type="predicted"/>
<dbReference type="EnsemblPlants" id="evm.model.05.1534">
    <property type="protein sequence ID" value="cds.evm.model.05.1534"/>
    <property type="gene ID" value="evm.TU.05.1534"/>
</dbReference>
<feature type="domain" description="Reverse transcriptase Ty1/copia-type" evidence="1">
    <location>
        <begin position="1"/>
        <end position="64"/>
    </location>
</feature>
<accession>A0A803PLP9</accession>
<dbReference type="Gramene" id="evm.model.05.1534">
    <property type="protein sequence ID" value="cds.evm.model.05.1534"/>
    <property type="gene ID" value="evm.TU.05.1534"/>
</dbReference>
<dbReference type="EMBL" id="UZAU01000542">
    <property type="status" value="NOT_ANNOTATED_CDS"/>
    <property type="molecule type" value="Genomic_DNA"/>
</dbReference>
<dbReference type="InterPro" id="IPR013103">
    <property type="entry name" value="RVT_2"/>
</dbReference>
<dbReference type="OMA" id="VEEVIFM"/>
<feature type="domain" description="Reverse transcriptase Ty1/copia-type" evidence="1">
    <location>
        <begin position="66"/>
        <end position="131"/>
    </location>
</feature>
<dbReference type="Proteomes" id="UP000596661">
    <property type="component" value="Chromosome 5"/>
</dbReference>
<reference evidence="2" key="1">
    <citation type="submission" date="2018-11" db="EMBL/GenBank/DDBJ databases">
        <authorList>
            <person name="Grassa J C."/>
        </authorList>
    </citation>
    <scope>NUCLEOTIDE SEQUENCE [LARGE SCALE GENOMIC DNA]</scope>
</reference>
<evidence type="ECO:0000313" key="2">
    <source>
        <dbReference type="EnsemblPlants" id="cds.evm.model.05.1534"/>
    </source>
</evidence>
<sequence length="215" mass="24819">MLAIVVQFDLELEQIDVKITFLHGEVEEVIFMEQPKGYEEKSVVEMVCKLQKSLGYGIKDVEYLFMCVDNMLLISKEKAKIGNLKRILETEFDLKDLGNARRILGIDIKRSKKREKLTLCQENYIRKIHEQSREGSLVGHEVDATIPSWDSRKFTSAFQFLVCGNCVNWRSQLQPTVALSNTEAEFIAGNVSHYKDLLRSMITLQMYHLRHSEGT</sequence>
<keyword evidence="3" id="KW-1185">Reference proteome</keyword>
<dbReference type="Pfam" id="PF07727">
    <property type="entry name" value="RVT_2"/>
    <property type="match status" value="2"/>
</dbReference>
<protein>
    <recommendedName>
        <fullName evidence="1">Reverse transcriptase Ty1/copia-type domain-containing protein</fullName>
    </recommendedName>
</protein>
<evidence type="ECO:0000259" key="1">
    <source>
        <dbReference type="Pfam" id="PF07727"/>
    </source>
</evidence>
<organism evidence="2 3">
    <name type="scientific">Cannabis sativa</name>
    <name type="common">Hemp</name>
    <name type="synonym">Marijuana</name>
    <dbReference type="NCBI Taxonomy" id="3483"/>
    <lineage>
        <taxon>Eukaryota</taxon>
        <taxon>Viridiplantae</taxon>
        <taxon>Streptophyta</taxon>
        <taxon>Embryophyta</taxon>
        <taxon>Tracheophyta</taxon>
        <taxon>Spermatophyta</taxon>
        <taxon>Magnoliopsida</taxon>
        <taxon>eudicotyledons</taxon>
        <taxon>Gunneridae</taxon>
        <taxon>Pentapetalae</taxon>
        <taxon>rosids</taxon>
        <taxon>fabids</taxon>
        <taxon>Rosales</taxon>
        <taxon>Cannabaceae</taxon>
        <taxon>Cannabis</taxon>
    </lineage>
</organism>
<name>A0A803PLP9_CANSA</name>